<evidence type="ECO:0000313" key="4">
    <source>
        <dbReference type="Proteomes" id="UP000178650"/>
    </source>
</evidence>
<name>A0A1G2IWN8_9BACT</name>
<organism evidence="3 4">
    <name type="scientific">Candidatus Staskawiczbacteria bacterium RIFOXYB1_FULL_37_44</name>
    <dbReference type="NCBI Taxonomy" id="1802223"/>
    <lineage>
        <taxon>Bacteria</taxon>
        <taxon>Candidatus Staskawicziibacteriota</taxon>
    </lineage>
</organism>
<protein>
    <recommendedName>
        <fullName evidence="2">SCP domain-containing protein</fullName>
    </recommendedName>
</protein>
<proteinExistence type="predicted"/>
<evidence type="ECO:0000313" key="3">
    <source>
        <dbReference type="EMBL" id="OGZ78598.1"/>
    </source>
</evidence>
<accession>A0A1G2IWN8</accession>
<dbReference type="AlphaFoldDB" id="A0A1G2IWN8"/>
<gene>
    <name evidence="3" type="ORF">A2358_01855</name>
</gene>
<evidence type="ECO:0000256" key="1">
    <source>
        <dbReference type="SAM" id="Coils"/>
    </source>
</evidence>
<dbReference type="Pfam" id="PF00188">
    <property type="entry name" value="CAP"/>
    <property type="match status" value="1"/>
</dbReference>
<comment type="caution">
    <text evidence="3">The sequence shown here is derived from an EMBL/GenBank/DDBJ whole genome shotgun (WGS) entry which is preliminary data.</text>
</comment>
<reference evidence="3 4" key="1">
    <citation type="journal article" date="2016" name="Nat. Commun.">
        <title>Thousands of microbial genomes shed light on interconnected biogeochemical processes in an aquifer system.</title>
        <authorList>
            <person name="Anantharaman K."/>
            <person name="Brown C.T."/>
            <person name="Hug L.A."/>
            <person name="Sharon I."/>
            <person name="Castelle C.J."/>
            <person name="Probst A.J."/>
            <person name="Thomas B.C."/>
            <person name="Singh A."/>
            <person name="Wilkins M.J."/>
            <person name="Karaoz U."/>
            <person name="Brodie E.L."/>
            <person name="Williams K.H."/>
            <person name="Hubbard S.S."/>
            <person name="Banfield J.F."/>
        </authorList>
    </citation>
    <scope>NUCLEOTIDE SEQUENCE [LARGE SCALE GENOMIC DNA]</scope>
</reference>
<dbReference type="EMBL" id="MHPJ01000017">
    <property type="protein sequence ID" value="OGZ78598.1"/>
    <property type="molecule type" value="Genomic_DNA"/>
</dbReference>
<dbReference type="InterPro" id="IPR014044">
    <property type="entry name" value="CAP_dom"/>
</dbReference>
<dbReference type="Proteomes" id="UP000178650">
    <property type="component" value="Unassembled WGS sequence"/>
</dbReference>
<sequence length="301" mass="33427">MKISKIIVLFLIVAAFIAGVYFSAQGGPASGWRDNLIRYFNSFTKQVQDLKTQDFGKIISEVEKKVFEPGPLSIGGSEKQIILLKSKIISETNLQRQQNGNLPALKENAKLDEAAAAKANDMFLRQYFEHVSPAGIDPGKLVQNYGYDYIAAGENLILGNFASEKEAVQDWMNSPGHRANILNNRYSEIGVAIIKGTYNKETVWIGVQEFGLPLATCSSPDENLKSQINLEKSQLEILLSQIDEKKNQIDGAVQNNPAYNKMIENYNQAVAQYNSLAEQIKQNIANFNNQVNIFNNCVAGN</sequence>
<dbReference type="PANTHER" id="PTHR31157">
    <property type="entry name" value="SCP DOMAIN-CONTAINING PROTEIN"/>
    <property type="match status" value="1"/>
</dbReference>
<dbReference type="STRING" id="1802223.A2358_01855"/>
<keyword evidence="1" id="KW-0175">Coiled coil</keyword>
<feature type="coiled-coil region" evidence="1">
    <location>
        <begin position="228"/>
        <end position="290"/>
    </location>
</feature>
<dbReference type="CDD" id="cd05379">
    <property type="entry name" value="CAP_bacterial"/>
    <property type="match status" value="1"/>
</dbReference>
<dbReference type="SUPFAM" id="SSF55797">
    <property type="entry name" value="PR-1-like"/>
    <property type="match status" value="1"/>
</dbReference>
<dbReference type="PANTHER" id="PTHR31157:SF1">
    <property type="entry name" value="SCP DOMAIN-CONTAINING PROTEIN"/>
    <property type="match status" value="1"/>
</dbReference>
<dbReference type="Gene3D" id="3.40.33.10">
    <property type="entry name" value="CAP"/>
    <property type="match status" value="1"/>
</dbReference>
<evidence type="ECO:0000259" key="2">
    <source>
        <dbReference type="Pfam" id="PF00188"/>
    </source>
</evidence>
<feature type="domain" description="SCP" evidence="2">
    <location>
        <begin position="93"/>
        <end position="205"/>
    </location>
</feature>
<dbReference type="InterPro" id="IPR035940">
    <property type="entry name" value="CAP_sf"/>
</dbReference>